<evidence type="ECO:0000256" key="1">
    <source>
        <dbReference type="SAM" id="Phobius"/>
    </source>
</evidence>
<reference evidence="3 4" key="1">
    <citation type="submission" date="2019-05" db="EMBL/GenBank/DDBJ databases">
        <title>Verrucobacter flavum gen. nov., sp. nov. a new member of the family Verrucomicrobiaceae.</title>
        <authorList>
            <person name="Szuroczki S."/>
            <person name="Abbaszade G."/>
            <person name="Szabo A."/>
            <person name="Felfoldi T."/>
            <person name="Schumann P."/>
            <person name="Boka K."/>
            <person name="Keki Z."/>
            <person name="Toumi M."/>
            <person name="Toth E."/>
        </authorList>
    </citation>
    <scope>NUCLEOTIDE SEQUENCE [LARGE SCALE GENOMIC DNA]</scope>
    <source>
        <strain evidence="3 4">MG-N-17</strain>
    </source>
</reference>
<keyword evidence="1" id="KW-0812">Transmembrane</keyword>
<dbReference type="InterPro" id="IPR052549">
    <property type="entry name" value="SpmB"/>
</dbReference>
<comment type="caution">
    <text evidence="3">The sequence shown here is derived from an EMBL/GenBank/DDBJ whole genome shotgun (WGS) entry which is preliminary data.</text>
</comment>
<dbReference type="PANTHER" id="PTHR35793:SF2">
    <property type="entry name" value="INNER MEMBRANE PROTEIN YJIG"/>
    <property type="match status" value="1"/>
</dbReference>
<keyword evidence="1" id="KW-0472">Membrane</keyword>
<dbReference type="EMBL" id="VAUV01000003">
    <property type="protein sequence ID" value="TLD72143.1"/>
    <property type="molecule type" value="Genomic_DNA"/>
</dbReference>
<evidence type="ECO:0000313" key="4">
    <source>
        <dbReference type="Proteomes" id="UP000306196"/>
    </source>
</evidence>
<evidence type="ECO:0000313" key="3">
    <source>
        <dbReference type="EMBL" id="TLD72143.1"/>
    </source>
</evidence>
<protein>
    <submittedName>
        <fullName evidence="3">Spore maturation protein</fullName>
    </submittedName>
</protein>
<feature type="transmembrane region" description="Helical" evidence="1">
    <location>
        <begin position="72"/>
        <end position="91"/>
    </location>
</feature>
<feature type="transmembrane region" description="Helical" evidence="1">
    <location>
        <begin position="151"/>
        <end position="173"/>
    </location>
</feature>
<dbReference type="InterPro" id="IPR011642">
    <property type="entry name" value="Gate_dom"/>
</dbReference>
<dbReference type="OrthoDB" id="9782481at2"/>
<gene>
    <name evidence="3" type="ORF">FEM03_05175</name>
</gene>
<dbReference type="Proteomes" id="UP000306196">
    <property type="component" value="Unassembled WGS sequence"/>
</dbReference>
<dbReference type="Pfam" id="PF07670">
    <property type="entry name" value="Gate"/>
    <property type="match status" value="1"/>
</dbReference>
<keyword evidence="1" id="KW-1133">Transmembrane helix</keyword>
<feature type="transmembrane region" description="Helical" evidence="1">
    <location>
        <begin position="119"/>
        <end position="139"/>
    </location>
</feature>
<keyword evidence="4" id="KW-1185">Reference proteome</keyword>
<evidence type="ECO:0000259" key="2">
    <source>
        <dbReference type="Pfam" id="PF07670"/>
    </source>
</evidence>
<accession>A0A5R8KIK0</accession>
<organism evidence="3 4">
    <name type="scientific">Phragmitibacter flavus</name>
    <dbReference type="NCBI Taxonomy" id="2576071"/>
    <lineage>
        <taxon>Bacteria</taxon>
        <taxon>Pseudomonadati</taxon>
        <taxon>Verrucomicrobiota</taxon>
        <taxon>Verrucomicrobiia</taxon>
        <taxon>Verrucomicrobiales</taxon>
        <taxon>Verrucomicrobiaceae</taxon>
        <taxon>Phragmitibacter</taxon>
    </lineage>
</organism>
<feature type="domain" description="Nucleoside transporter/FeoB GTPase Gate" evidence="2">
    <location>
        <begin position="44"/>
        <end position="144"/>
    </location>
</feature>
<dbReference type="GO" id="GO:0005886">
    <property type="term" value="C:plasma membrane"/>
    <property type="evidence" value="ECO:0007669"/>
    <property type="project" value="TreeGrafter"/>
</dbReference>
<feature type="transmembrane region" description="Helical" evidence="1">
    <location>
        <begin position="39"/>
        <end position="60"/>
    </location>
</feature>
<dbReference type="PANTHER" id="PTHR35793">
    <property type="entry name" value="INNER MEMBRANE PROTEIN YJIG"/>
    <property type="match status" value="1"/>
</dbReference>
<dbReference type="AlphaFoldDB" id="A0A5R8KIK0"/>
<name>A0A5R8KIK0_9BACT</name>
<sequence length="174" mass="18222">MLATVSLLAIPLVLLVAVLWALAKGVAVYEEMVEGAKEGFGVAVKIMPFLVVMLTALTLFRESGAMVLLEQALRPLLNLIGMPVELLPLAIMRPLSGSGSAGLLNELILQPGLGDSLKYVAAILYGSSETTFYVLAVYFGSVGIRRVRHSLAAGLIADLAGTIGAIGIGRLIFG</sequence>
<proteinExistence type="predicted"/>